<reference evidence="1" key="1">
    <citation type="journal article" date="2020" name="mSystems">
        <title>Genome- and Community-Level Interaction Insights into Carbon Utilization and Element Cycling Functions of Hydrothermarchaeota in Hydrothermal Sediment.</title>
        <authorList>
            <person name="Zhou Z."/>
            <person name="Liu Y."/>
            <person name="Xu W."/>
            <person name="Pan J."/>
            <person name="Luo Z.H."/>
            <person name="Li M."/>
        </authorList>
    </citation>
    <scope>NUCLEOTIDE SEQUENCE [LARGE SCALE GENOMIC DNA]</scope>
    <source>
        <strain evidence="1">SpSt-413</strain>
    </source>
</reference>
<accession>A0A7C3WHG6</accession>
<protein>
    <submittedName>
        <fullName evidence="1">Uncharacterized protein</fullName>
    </submittedName>
</protein>
<comment type="caution">
    <text evidence="1">The sequence shown here is derived from an EMBL/GenBank/DDBJ whole genome shotgun (WGS) entry which is preliminary data.</text>
</comment>
<sequence length="93" mass="9608">MKRVDDVMHAAFGAGVDGQAPDWFQARVMARVAESGAAGGFWAMFGRVARPVLATGALAAAALAWVSLTTAPGPGYMETALMGTDSLVRLVVL</sequence>
<organism evidence="1">
    <name type="scientific">Fundidesulfovibrio putealis</name>
    <dbReference type="NCBI Taxonomy" id="270496"/>
    <lineage>
        <taxon>Bacteria</taxon>
        <taxon>Pseudomonadati</taxon>
        <taxon>Thermodesulfobacteriota</taxon>
        <taxon>Desulfovibrionia</taxon>
        <taxon>Desulfovibrionales</taxon>
        <taxon>Desulfovibrionaceae</taxon>
        <taxon>Fundidesulfovibrio</taxon>
    </lineage>
</organism>
<gene>
    <name evidence="1" type="ORF">ENR59_01645</name>
</gene>
<evidence type="ECO:0000313" key="1">
    <source>
        <dbReference type="EMBL" id="HGG91643.1"/>
    </source>
</evidence>
<dbReference type="AlphaFoldDB" id="A0A7C3WHG6"/>
<proteinExistence type="predicted"/>
<dbReference type="EMBL" id="DSRP01000114">
    <property type="protein sequence ID" value="HGG91643.1"/>
    <property type="molecule type" value="Genomic_DNA"/>
</dbReference>
<name>A0A7C3WHG6_9BACT</name>